<keyword evidence="6" id="KW-1185">Reference proteome</keyword>
<evidence type="ECO:0000256" key="1">
    <source>
        <dbReference type="ARBA" id="ARBA00022741"/>
    </source>
</evidence>
<dbReference type="Gene3D" id="2.60.34.10">
    <property type="entry name" value="Substrate Binding Domain Of DNAk, Chain A, domain 1"/>
    <property type="match status" value="1"/>
</dbReference>
<accession>A0ABR1SEU3</accession>
<comment type="caution">
    <text evidence="5">The sequence shown here is derived from an EMBL/GenBank/DDBJ whole genome shotgun (WGS) entry which is preliminary data.</text>
</comment>
<proteinExistence type="inferred from homology"/>
<dbReference type="InterPro" id="IPR029047">
    <property type="entry name" value="HSP70_peptide-bd_sf"/>
</dbReference>
<evidence type="ECO:0000256" key="4">
    <source>
        <dbReference type="SAM" id="SignalP"/>
    </source>
</evidence>
<sequence>MLQIGTPSLRAFVIALIAGACLLFSPLASAQVTPDSYGHVIGIKLGGTYASVGVMQAGKVEILLNAQGHSLTPCYVAYTNEGPRIVDVAYAAASPSNTVFNSRYFLGRNFNDSQVQTGLSRFPYKIIDKAGKPVFEVELPSGKVQHVTPEEATAIIIWNMRDIAESYLDQEVTHGIITVPAYFDDNQRQAVKDAGKIAGLNVLRIVNEPTAASLAYGMDKTMDERIIMVYDIGASTTDTTLVAVDDDIFEILAHATIQVGGHDFNQRIVNYLTTSFNTKNSVDITHDPKAISRLTQAVEGAKKAISKSMMARIEIPDLFQGKGLSETLTRAKFEELNLDLFKQVLEPTDRVLRAAGVRKEMVNNVIAIGGSSYIPYIQRAIEDSFDEKPHRGIKPDEAIAFGAALQGGLLAGEDGSSNCPPLFDFNTLSLGIETAGGIAVKVLPRHSALPNRKARVFTTALDNQSTFKLRIVAGNGPWPRTIPSPAHGTGLLDVTADDEASGTRLFSASTRPSVDFTIDSKIADHHVDMAERHFTEDMAAYERVKAELGLKDLEGVLAVSGQGPVVKTNVGGGKPVLSHDEL</sequence>
<evidence type="ECO:0000256" key="2">
    <source>
        <dbReference type="ARBA" id="ARBA00022840"/>
    </source>
</evidence>
<dbReference type="EMBL" id="JAQQWK010000010">
    <property type="protein sequence ID" value="KAK8030226.1"/>
    <property type="molecule type" value="Genomic_DNA"/>
</dbReference>
<dbReference type="SUPFAM" id="SSF53067">
    <property type="entry name" value="Actin-like ATPase domain"/>
    <property type="match status" value="2"/>
</dbReference>
<feature type="chain" id="PRO_5045323927" evidence="4">
    <location>
        <begin position="31"/>
        <end position="582"/>
    </location>
</feature>
<dbReference type="InterPro" id="IPR013126">
    <property type="entry name" value="Hsp_70_fam"/>
</dbReference>
<dbReference type="PRINTS" id="PR00301">
    <property type="entry name" value="HEATSHOCK70"/>
</dbReference>
<dbReference type="Gene3D" id="3.30.420.40">
    <property type="match status" value="2"/>
</dbReference>
<dbReference type="Pfam" id="PF00012">
    <property type="entry name" value="HSP70"/>
    <property type="match status" value="1"/>
</dbReference>
<protein>
    <submittedName>
        <fullName evidence="5">Glucose-regulated protein</fullName>
    </submittedName>
</protein>
<dbReference type="InterPro" id="IPR043129">
    <property type="entry name" value="ATPase_NBD"/>
</dbReference>
<gene>
    <name evidence="5" type="ORF">PG993_011517</name>
</gene>
<evidence type="ECO:0000313" key="6">
    <source>
        <dbReference type="Proteomes" id="UP001444661"/>
    </source>
</evidence>
<keyword evidence="4" id="KW-0732">Signal</keyword>
<organism evidence="5 6">
    <name type="scientific">Apiospora rasikravindrae</name>
    <dbReference type="NCBI Taxonomy" id="990691"/>
    <lineage>
        <taxon>Eukaryota</taxon>
        <taxon>Fungi</taxon>
        <taxon>Dikarya</taxon>
        <taxon>Ascomycota</taxon>
        <taxon>Pezizomycotina</taxon>
        <taxon>Sordariomycetes</taxon>
        <taxon>Xylariomycetidae</taxon>
        <taxon>Amphisphaeriales</taxon>
        <taxon>Apiosporaceae</taxon>
        <taxon>Apiospora</taxon>
    </lineage>
</organism>
<evidence type="ECO:0000313" key="5">
    <source>
        <dbReference type="EMBL" id="KAK8030226.1"/>
    </source>
</evidence>
<name>A0ABR1SEU3_9PEZI</name>
<reference evidence="5 6" key="1">
    <citation type="submission" date="2023-01" db="EMBL/GenBank/DDBJ databases">
        <title>Analysis of 21 Apiospora genomes using comparative genomics revels a genus with tremendous synthesis potential of carbohydrate active enzymes and secondary metabolites.</title>
        <authorList>
            <person name="Sorensen T."/>
        </authorList>
    </citation>
    <scope>NUCLEOTIDE SEQUENCE [LARGE SCALE GENOMIC DNA]</scope>
    <source>
        <strain evidence="5 6">CBS 33761</strain>
    </source>
</reference>
<evidence type="ECO:0000256" key="3">
    <source>
        <dbReference type="RuleBase" id="RU003322"/>
    </source>
</evidence>
<keyword evidence="1 3" id="KW-0547">Nucleotide-binding</keyword>
<comment type="similarity">
    <text evidence="3">Belongs to the heat shock protein 70 family.</text>
</comment>
<dbReference type="Gene3D" id="3.90.640.10">
    <property type="entry name" value="Actin, Chain A, domain 4"/>
    <property type="match status" value="1"/>
</dbReference>
<dbReference type="PANTHER" id="PTHR19375">
    <property type="entry name" value="HEAT SHOCK PROTEIN 70KDA"/>
    <property type="match status" value="1"/>
</dbReference>
<keyword evidence="2 3" id="KW-0067">ATP-binding</keyword>
<dbReference type="SUPFAM" id="SSF100920">
    <property type="entry name" value="Heat shock protein 70kD (HSP70), peptide-binding domain"/>
    <property type="match status" value="1"/>
</dbReference>
<dbReference type="Proteomes" id="UP001444661">
    <property type="component" value="Unassembled WGS sequence"/>
</dbReference>
<feature type="signal peptide" evidence="4">
    <location>
        <begin position="1"/>
        <end position="30"/>
    </location>
</feature>